<evidence type="ECO:0000313" key="1">
    <source>
        <dbReference type="EMBL" id="GME97468.1"/>
    </source>
</evidence>
<keyword evidence="2" id="KW-1185">Reference proteome</keyword>
<name>A0ACB5TYT4_CANBO</name>
<comment type="caution">
    <text evidence="1">The sequence shown here is derived from an EMBL/GenBank/DDBJ whole genome shotgun (WGS) entry which is preliminary data.</text>
</comment>
<evidence type="ECO:0000313" key="2">
    <source>
        <dbReference type="Proteomes" id="UP001165101"/>
    </source>
</evidence>
<dbReference type="Proteomes" id="UP001165101">
    <property type="component" value="Unassembled WGS sequence"/>
</dbReference>
<reference evidence="1" key="1">
    <citation type="submission" date="2023-04" db="EMBL/GenBank/DDBJ databases">
        <title>Candida boidinii NBRC 1967.</title>
        <authorList>
            <person name="Ichikawa N."/>
            <person name="Sato H."/>
            <person name="Tonouchi N."/>
        </authorList>
    </citation>
    <scope>NUCLEOTIDE SEQUENCE</scope>
    <source>
        <strain evidence="1">NBRC 1967</strain>
    </source>
</reference>
<proteinExistence type="predicted"/>
<dbReference type="EMBL" id="BSXV01003067">
    <property type="protein sequence ID" value="GME97468.1"/>
    <property type="molecule type" value="Genomic_DNA"/>
</dbReference>
<gene>
    <name evidence="1" type="ORF">Cboi01_000462200</name>
</gene>
<sequence>MSSPAELLALKHAQAAQIDQIQEQDQISSSNVLDQQPSLDASNGSESVTTAASSIHSASIADIINGDSESTTPASSPAVAPKRTIDVNDLPALGAGVSPTATALSWGPAMKAPAASSATGASKSSSTSSASANKSNGSFTPAVKSSTTQVTFIIDGDQQLNVSKPEIAKIVSKIKANNNVNIESTFSTTSNKRTFLIRGTPKNVKDAKREVLKQLTKPIKIVFTIPARLRSTVIGSQGRTLKPIIEATSCKIDIGREGESESATPEPASASAEADELEDIFGSVVEVIVQGDIEGCEETRSRILAIVNEHSKKLSTKLAVEPKIKPFVESEFEKTVKSKLPSDRRCY</sequence>
<accession>A0ACB5TYT4</accession>
<organism evidence="1 2">
    <name type="scientific">Candida boidinii</name>
    <name type="common">Yeast</name>
    <dbReference type="NCBI Taxonomy" id="5477"/>
    <lineage>
        <taxon>Eukaryota</taxon>
        <taxon>Fungi</taxon>
        <taxon>Dikarya</taxon>
        <taxon>Ascomycota</taxon>
        <taxon>Saccharomycotina</taxon>
        <taxon>Pichiomycetes</taxon>
        <taxon>Pichiales</taxon>
        <taxon>Pichiaceae</taxon>
        <taxon>Ogataea</taxon>
        <taxon>Ogataea/Candida clade</taxon>
    </lineage>
</organism>
<protein>
    <submittedName>
        <fullName evidence="1">Unnamed protein product</fullName>
    </submittedName>
</protein>